<dbReference type="AlphaFoldDB" id="A0A7W8C0I2"/>
<name>A0A7W8C0I2_9BACT</name>
<evidence type="ECO:0000256" key="5">
    <source>
        <dbReference type="ARBA" id="ARBA00022989"/>
    </source>
</evidence>
<sequence>MARCFAAHACLSYIIRPRYLSGIIVWQYRLTVSFGIVSLAVSTVLSIERGLPGVIFNDGSIQCLSGIISLAIPPLLAYMGGMQRNRFFSPLTWPVLSFLAVIIVGAALLYAPASWQEGQSLSLIDAAFLSTSAVCVTGLTPVDISVVLSPFGTTVVLLLVQLGGLGIMTYTSIIFLLWRNHVPFTSREAVSQELLGDNFNLKSFLLQVLALVFSIEAVTAALLYWHDPVFFYPFSAVFHAVSAFCNAGFSLSPNSLMNFRDDVVLNCIITVSVFLGSIGFGVLREALGIVTGGRMGVPVRKFSRFSRLVLKTSAFLIIVGAAMGFAIEFWRIGNEHELGEGFDLALTAFFQAAVARTAGFNTVNMNSLSEATLLILMALMFVGGSPGSCAGGIKVVTFRVLVGYIAAQFRGDRQIVLEGRGVPRENVTRALTLFFLYSMLVGFSTFLLSITEYGILHGTISGEPSFLRILFEEVSALGTVGLTLNLTSELSSEGKGIIIINMFAGRVGLLSLLMAVQSLQPRKAYTVAEAQLPIG</sequence>
<dbReference type="GO" id="GO:0008324">
    <property type="term" value="F:monoatomic cation transmembrane transporter activity"/>
    <property type="evidence" value="ECO:0007669"/>
    <property type="project" value="InterPro"/>
</dbReference>
<organism evidence="9 10">
    <name type="scientific">Desulfovibrio intestinalis</name>
    <dbReference type="NCBI Taxonomy" id="58621"/>
    <lineage>
        <taxon>Bacteria</taxon>
        <taxon>Pseudomonadati</taxon>
        <taxon>Thermodesulfobacteriota</taxon>
        <taxon>Desulfovibrionia</taxon>
        <taxon>Desulfovibrionales</taxon>
        <taxon>Desulfovibrionaceae</taxon>
        <taxon>Desulfovibrio</taxon>
    </lineage>
</organism>
<dbReference type="RefSeq" id="WP_246387907.1">
    <property type="nucleotide sequence ID" value="NZ_JACHGO010000001.1"/>
</dbReference>
<evidence type="ECO:0000256" key="2">
    <source>
        <dbReference type="ARBA" id="ARBA00022448"/>
    </source>
</evidence>
<evidence type="ECO:0000256" key="4">
    <source>
        <dbReference type="ARBA" id="ARBA00022692"/>
    </source>
</evidence>
<feature type="transmembrane region" description="Helical" evidence="8">
    <location>
        <begin position="204"/>
        <end position="224"/>
    </location>
</feature>
<keyword evidence="6" id="KW-0406">Ion transport</keyword>
<feature type="transmembrane region" description="Helical" evidence="8">
    <location>
        <begin position="26"/>
        <end position="47"/>
    </location>
</feature>
<keyword evidence="10" id="KW-1185">Reference proteome</keyword>
<dbReference type="EMBL" id="JACHGO010000001">
    <property type="protein sequence ID" value="MBB5141944.1"/>
    <property type="molecule type" value="Genomic_DNA"/>
</dbReference>
<comment type="caution">
    <text evidence="9">The sequence shown here is derived from an EMBL/GenBank/DDBJ whole genome shotgun (WGS) entry which is preliminary data.</text>
</comment>
<dbReference type="Pfam" id="PF02386">
    <property type="entry name" value="TrkH"/>
    <property type="match status" value="1"/>
</dbReference>
<evidence type="ECO:0000256" key="3">
    <source>
        <dbReference type="ARBA" id="ARBA00022475"/>
    </source>
</evidence>
<dbReference type="PANTHER" id="PTHR32024">
    <property type="entry name" value="TRK SYSTEM POTASSIUM UPTAKE PROTEIN TRKG-RELATED"/>
    <property type="match status" value="1"/>
</dbReference>
<feature type="transmembrane region" description="Helical" evidence="8">
    <location>
        <begin position="155"/>
        <end position="178"/>
    </location>
</feature>
<evidence type="ECO:0000256" key="6">
    <source>
        <dbReference type="ARBA" id="ARBA00023065"/>
    </source>
</evidence>
<feature type="transmembrane region" description="Helical" evidence="8">
    <location>
        <begin position="371"/>
        <end position="393"/>
    </location>
</feature>
<dbReference type="GO" id="GO:0030001">
    <property type="term" value="P:metal ion transport"/>
    <property type="evidence" value="ECO:0007669"/>
    <property type="project" value="UniProtKB-ARBA"/>
</dbReference>
<feature type="transmembrane region" description="Helical" evidence="8">
    <location>
        <begin position="91"/>
        <end position="111"/>
    </location>
</feature>
<feature type="transmembrane region" description="Helical" evidence="8">
    <location>
        <begin position="434"/>
        <end position="454"/>
    </location>
</feature>
<accession>A0A7W8C0I2</accession>
<feature type="transmembrane region" description="Helical" evidence="8">
    <location>
        <begin position="308"/>
        <end position="330"/>
    </location>
</feature>
<gene>
    <name evidence="9" type="ORF">HNQ38_000007</name>
</gene>
<comment type="subcellular location">
    <subcellularLocation>
        <location evidence="1">Cell membrane</location>
        <topology evidence="1">Multi-pass membrane protein</topology>
    </subcellularLocation>
</comment>
<evidence type="ECO:0000256" key="8">
    <source>
        <dbReference type="SAM" id="Phobius"/>
    </source>
</evidence>
<dbReference type="PANTHER" id="PTHR32024:SF1">
    <property type="entry name" value="KTR SYSTEM POTASSIUM UPTAKE PROTEIN B"/>
    <property type="match status" value="1"/>
</dbReference>
<keyword evidence="5 8" id="KW-1133">Transmembrane helix</keyword>
<evidence type="ECO:0000256" key="7">
    <source>
        <dbReference type="ARBA" id="ARBA00023136"/>
    </source>
</evidence>
<feature type="transmembrane region" description="Helical" evidence="8">
    <location>
        <begin position="123"/>
        <end position="148"/>
    </location>
</feature>
<feature type="transmembrane region" description="Helical" evidence="8">
    <location>
        <begin position="496"/>
        <end position="516"/>
    </location>
</feature>
<dbReference type="GO" id="GO:0005886">
    <property type="term" value="C:plasma membrane"/>
    <property type="evidence" value="ECO:0007669"/>
    <property type="project" value="UniProtKB-SubCell"/>
</dbReference>
<proteinExistence type="predicted"/>
<keyword evidence="7 8" id="KW-0472">Membrane</keyword>
<protein>
    <submittedName>
        <fullName evidence="9">Trk system potassium uptake protein TrkH</fullName>
    </submittedName>
</protein>
<dbReference type="Proteomes" id="UP000539075">
    <property type="component" value="Unassembled WGS sequence"/>
</dbReference>
<dbReference type="InterPro" id="IPR003445">
    <property type="entry name" value="Cat_transpt"/>
</dbReference>
<feature type="transmembrane region" description="Helical" evidence="8">
    <location>
        <begin position="59"/>
        <end position="79"/>
    </location>
</feature>
<evidence type="ECO:0000313" key="9">
    <source>
        <dbReference type="EMBL" id="MBB5141944.1"/>
    </source>
</evidence>
<feature type="transmembrane region" description="Helical" evidence="8">
    <location>
        <begin position="231"/>
        <end position="251"/>
    </location>
</feature>
<evidence type="ECO:0000256" key="1">
    <source>
        <dbReference type="ARBA" id="ARBA00004651"/>
    </source>
</evidence>
<keyword evidence="4 8" id="KW-0812">Transmembrane</keyword>
<evidence type="ECO:0000313" key="10">
    <source>
        <dbReference type="Proteomes" id="UP000539075"/>
    </source>
</evidence>
<reference evidence="9 10" key="1">
    <citation type="submission" date="2020-08" db="EMBL/GenBank/DDBJ databases">
        <title>Genomic Encyclopedia of Type Strains, Phase IV (KMG-IV): sequencing the most valuable type-strain genomes for metagenomic binning, comparative biology and taxonomic classification.</title>
        <authorList>
            <person name="Goeker M."/>
        </authorList>
    </citation>
    <scope>NUCLEOTIDE SEQUENCE [LARGE SCALE GENOMIC DNA]</scope>
    <source>
        <strain evidence="9 10">DSM 11275</strain>
    </source>
</reference>
<keyword evidence="2" id="KW-0813">Transport</keyword>
<keyword evidence="3" id="KW-1003">Cell membrane</keyword>
<feature type="transmembrane region" description="Helical" evidence="8">
    <location>
        <begin position="263"/>
        <end position="287"/>
    </location>
</feature>